<organism evidence="1 2">
    <name type="scientific">Portunus trituberculatus</name>
    <name type="common">Swimming crab</name>
    <name type="synonym">Neptunus trituberculatus</name>
    <dbReference type="NCBI Taxonomy" id="210409"/>
    <lineage>
        <taxon>Eukaryota</taxon>
        <taxon>Metazoa</taxon>
        <taxon>Ecdysozoa</taxon>
        <taxon>Arthropoda</taxon>
        <taxon>Crustacea</taxon>
        <taxon>Multicrustacea</taxon>
        <taxon>Malacostraca</taxon>
        <taxon>Eumalacostraca</taxon>
        <taxon>Eucarida</taxon>
        <taxon>Decapoda</taxon>
        <taxon>Pleocyemata</taxon>
        <taxon>Brachyura</taxon>
        <taxon>Eubrachyura</taxon>
        <taxon>Portunoidea</taxon>
        <taxon>Portunidae</taxon>
        <taxon>Portuninae</taxon>
        <taxon>Portunus</taxon>
    </lineage>
</organism>
<dbReference type="AlphaFoldDB" id="A0A5B7IB82"/>
<sequence length="96" mass="10199">MLGDSKLWQLCLPECERRVPWLVTGVAGAWRQVWSDVGGRCGPSSARGVPRVATAADTLMVGATYSPLITSAGFGRGHVEGREGKTCQLRGGVVRT</sequence>
<gene>
    <name evidence="1" type="ORF">E2C01_074072</name>
</gene>
<keyword evidence="2" id="KW-1185">Reference proteome</keyword>
<evidence type="ECO:0000313" key="2">
    <source>
        <dbReference type="Proteomes" id="UP000324222"/>
    </source>
</evidence>
<evidence type="ECO:0000313" key="1">
    <source>
        <dbReference type="EMBL" id="MPC79543.1"/>
    </source>
</evidence>
<reference evidence="1 2" key="1">
    <citation type="submission" date="2019-05" db="EMBL/GenBank/DDBJ databases">
        <title>Another draft genome of Portunus trituberculatus and its Hox gene families provides insights of decapod evolution.</title>
        <authorList>
            <person name="Jeong J.-H."/>
            <person name="Song I."/>
            <person name="Kim S."/>
            <person name="Choi T."/>
            <person name="Kim D."/>
            <person name="Ryu S."/>
            <person name="Kim W."/>
        </authorList>
    </citation>
    <scope>NUCLEOTIDE SEQUENCE [LARGE SCALE GENOMIC DNA]</scope>
    <source>
        <tissue evidence="1">Muscle</tissue>
    </source>
</reference>
<dbReference type="Proteomes" id="UP000324222">
    <property type="component" value="Unassembled WGS sequence"/>
</dbReference>
<dbReference type="EMBL" id="VSRR010051402">
    <property type="protein sequence ID" value="MPC79543.1"/>
    <property type="molecule type" value="Genomic_DNA"/>
</dbReference>
<proteinExistence type="predicted"/>
<comment type="caution">
    <text evidence="1">The sequence shown here is derived from an EMBL/GenBank/DDBJ whole genome shotgun (WGS) entry which is preliminary data.</text>
</comment>
<name>A0A5B7IB82_PORTR</name>
<accession>A0A5B7IB82</accession>
<protein>
    <submittedName>
        <fullName evidence="1">Uncharacterized protein</fullName>
    </submittedName>
</protein>